<evidence type="ECO:0000256" key="2">
    <source>
        <dbReference type="SAM" id="SignalP"/>
    </source>
</evidence>
<evidence type="ECO:0000313" key="4">
    <source>
        <dbReference type="Proteomes" id="UP000188729"/>
    </source>
</evidence>
<feature type="signal peptide" evidence="2">
    <location>
        <begin position="1"/>
        <end position="24"/>
    </location>
</feature>
<accession>A0A1V2F048</accession>
<evidence type="ECO:0000256" key="1">
    <source>
        <dbReference type="SAM" id="MobiDB-lite"/>
    </source>
</evidence>
<dbReference type="AlphaFoldDB" id="A0A1V2F048"/>
<organism evidence="3 4">
    <name type="scientific">Sphingomonas jeddahensis</name>
    <dbReference type="NCBI Taxonomy" id="1915074"/>
    <lineage>
        <taxon>Bacteria</taxon>
        <taxon>Pseudomonadati</taxon>
        <taxon>Pseudomonadota</taxon>
        <taxon>Alphaproteobacteria</taxon>
        <taxon>Sphingomonadales</taxon>
        <taxon>Sphingomonadaceae</taxon>
        <taxon>Sphingomonas</taxon>
    </lineage>
</organism>
<gene>
    <name evidence="3" type="ORF">SPHI_04100</name>
</gene>
<keyword evidence="4" id="KW-1185">Reference proteome</keyword>
<dbReference type="EMBL" id="MPSB01000001">
    <property type="protein sequence ID" value="ONF97774.1"/>
    <property type="molecule type" value="Genomic_DNA"/>
</dbReference>
<comment type="caution">
    <text evidence="3">The sequence shown here is derived from an EMBL/GenBank/DDBJ whole genome shotgun (WGS) entry which is preliminary data.</text>
</comment>
<feature type="chain" id="PRO_5013341847" description="Sulfur globule protein" evidence="2">
    <location>
        <begin position="25"/>
        <end position="100"/>
    </location>
</feature>
<dbReference type="Proteomes" id="UP000188729">
    <property type="component" value="Unassembled WGS sequence"/>
</dbReference>
<keyword evidence="2" id="KW-0732">Signal</keyword>
<protein>
    <recommendedName>
        <fullName evidence="5">Sulfur globule protein</fullName>
    </recommendedName>
</protein>
<dbReference type="RefSeq" id="WP_076743198.1">
    <property type="nucleotide sequence ID" value="NZ_MPSB01000001.1"/>
</dbReference>
<sequence>MKLIAFTAAGLLAASALTPAPAEAQRRGWHDDRGWNGDRGWRGERRWRGRDDRRWDRGRGRHWRGDGRRYGYRYRPRQRVVCNIVRGYYGPVRRCFNVWR</sequence>
<reference evidence="3 4" key="1">
    <citation type="submission" date="2016-11" db="EMBL/GenBank/DDBJ databases">
        <title>Genome sequence of Sphingomonas jeddahensis G39.</title>
        <authorList>
            <person name="Poehlein A."/>
            <person name="Wuebbeler J.H."/>
            <person name="Steinbuechel A."/>
            <person name="Daniel R."/>
        </authorList>
    </citation>
    <scope>NUCLEOTIDE SEQUENCE [LARGE SCALE GENOMIC DNA]</scope>
    <source>
        <strain evidence="3 4">G39</strain>
    </source>
</reference>
<evidence type="ECO:0008006" key="5">
    <source>
        <dbReference type="Google" id="ProtNLM"/>
    </source>
</evidence>
<feature type="compositionally biased region" description="Basic and acidic residues" evidence="1">
    <location>
        <begin position="24"/>
        <end position="43"/>
    </location>
</feature>
<feature type="region of interest" description="Disordered" evidence="1">
    <location>
        <begin position="20"/>
        <end position="43"/>
    </location>
</feature>
<name>A0A1V2F048_9SPHN</name>
<evidence type="ECO:0000313" key="3">
    <source>
        <dbReference type="EMBL" id="ONF97774.1"/>
    </source>
</evidence>
<proteinExistence type="predicted"/>
<dbReference type="STRING" id="1915074.SPHI_04100"/>